<sequence>MNIDQFLADPHFQLSTLTASINEAQSAPTLLASLGLFQEQGITTTTFQVEYDGEVLSLVDAAERGESVQGAKKANRKLATFSTVHLPAPFSIKADEITNVRAFGTQSEVQAVSQVVNQKLEQQRNRLVATRELMRAGAITGKVMAADGTVLHNIYDAFGISEPTATTYDPAAKKTKPLLSAAKSAAKKKLGQAVVTRWLLVCGPAFFDSFSEAADVTAYLQNRNGNSNDNIEDMTDGLSFHGVTAFSYDASVINEKGAEVKFIGDKDAYLVPVVPGLFIGRNAPADYTDTVGTVGLPFYAHVEAMGMKKGVRGEAQSNPFYLNTRPLAVTKFSIA</sequence>
<evidence type="ECO:0008006" key="3">
    <source>
        <dbReference type="Google" id="ProtNLM"/>
    </source>
</evidence>
<dbReference type="OrthoDB" id="6388191at2"/>
<dbReference type="EMBL" id="MKEK01000001">
    <property type="protein sequence ID" value="OEY70336.1"/>
    <property type="molecule type" value="Genomic_DNA"/>
</dbReference>
<comment type="caution">
    <text evidence="1">The sequence shown here is derived from an EMBL/GenBank/DDBJ whole genome shotgun (WGS) entry which is preliminary data.</text>
</comment>
<dbReference type="STRING" id="1628148.BI198_12715"/>
<organism evidence="1 2">
    <name type="scientific">Rheinheimera salexigens</name>
    <dbReference type="NCBI Taxonomy" id="1628148"/>
    <lineage>
        <taxon>Bacteria</taxon>
        <taxon>Pseudomonadati</taxon>
        <taxon>Pseudomonadota</taxon>
        <taxon>Gammaproteobacteria</taxon>
        <taxon>Chromatiales</taxon>
        <taxon>Chromatiaceae</taxon>
        <taxon>Rheinheimera</taxon>
    </lineage>
</organism>
<evidence type="ECO:0000313" key="1">
    <source>
        <dbReference type="EMBL" id="OEY70336.1"/>
    </source>
</evidence>
<dbReference type="AlphaFoldDB" id="A0A1E7Q862"/>
<dbReference type="RefSeq" id="WP_070049890.1">
    <property type="nucleotide sequence ID" value="NZ_CBCSDO010000008.1"/>
</dbReference>
<evidence type="ECO:0000313" key="2">
    <source>
        <dbReference type="Proteomes" id="UP000242258"/>
    </source>
</evidence>
<accession>A0A1E7Q862</accession>
<keyword evidence="2" id="KW-1185">Reference proteome</keyword>
<dbReference type="Pfam" id="PF03864">
    <property type="entry name" value="Phage_cap_E"/>
    <property type="match status" value="1"/>
</dbReference>
<dbReference type="InterPro" id="IPR005564">
    <property type="entry name" value="Major_capsid_GpE"/>
</dbReference>
<protein>
    <recommendedName>
        <fullName evidence="3">Major capsid protein E</fullName>
    </recommendedName>
</protein>
<dbReference type="Proteomes" id="UP000242258">
    <property type="component" value="Unassembled WGS sequence"/>
</dbReference>
<gene>
    <name evidence="1" type="ORF">BI198_12715</name>
</gene>
<proteinExistence type="predicted"/>
<reference evidence="2" key="1">
    <citation type="submission" date="2016-09" db="EMBL/GenBank/DDBJ databases">
        <authorList>
            <person name="Wan X."/>
            <person name="Hou S."/>
        </authorList>
    </citation>
    <scope>NUCLEOTIDE SEQUENCE [LARGE SCALE GENOMIC DNA]</scope>
    <source>
        <strain evidence="2">KH87</strain>
    </source>
</reference>
<name>A0A1E7Q862_9GAMM</name>